<feature type="transmembrane region" description="Helical" evidence="1">
    <location>
        <begin position="210"/>
        <end position="231"/>
    </location>
</feature>
<dbReference type="STRING" id="265719.SAMN04488509_11165"/>
<dbReference type="GO" id="GO:0016020">
    <property type="term" value="C:membrane"/>
    <property type="evidence" value="ECO:0007669"/>
    <property type="project" value="TreeGrafter"/>
</dbReference>
<keyword evidence="3" id="KW-1185">Reference proteome</keyword>
<evidence type="ECO:0000313" key="2">
    <source>
        <dbReference type="EMBL" id="SDD94701.1"/>
    </source>
</evidence>
<gene>
    <name evidence="2" type="ORF">SAMN04488509_11165</name>
</gene>
<dbReference type="PROSITE" id="PS50244">
    <property type="entry name" value="S5A_REDUCTASE"/>
    <property type="match status" value="1"/>
</dbReference>
<protein>
    <submittedName>
        <fullName evidence="2">Steroid 5-alpha reductase family enzyme</fullName>
    </submittedName>
</protein>
<evidence type="ECO:0000313" key="3">
    <source>
        <dbReference type="Proteomes" id="UP000199603"/>
    </source>
</evidence>
<feature type="transmembrane region" description="Helical" evidence="1">
    <location>
        <begin position="6"/>
        <end position="27"/>
    </location>
</feature>
<dbReference type="PANTHER" id="PTHR32251">
    <property type="entry name" value="3-OXO-5-ALPHA-STEROID 4-DEHYDROGENASE"/>
    <property type="match status" value="1"/>
</dbReference>
<feature type="transmembrane region" description="Helical" evidence="1">
    <location>
        <begin position="108"/>
        <end position="130"/>
    </location>
</feature>
<name>A0A1G6YWL5_9GAMM</name>
<dbReference type="Proteomes" id="UP000199603">
    <property type="component" value="Unassembled WGS sequence"/>
</dbReference>
<dbReference type="PANTHER" id="PTHR32251:SF17">
    <property type="entry name" value="STEROID 5-ALPHA REDUCTASE C-TERMINAL DOMAIN-CONTAINING PROTEIN"/>
    <property type="match status" value="1"/>
</dbReference>
<organism evidence="2 3">
    <name type="scientific">Aquimonas voraii</name>
    <dbReference type="NCBI Taxonomy" id="265719"/>
    <lineage>
        <taxon>Bacteria</taxon>
        <taxon>Pseudomonadati</taxon>
        <taxon>Pseudomonadota</taxon>
        <taxon>Gammaproteobacteria</taxon>
        <taxon>Lysobacterales</taxon>
        <taxon>Lysobacteraceae</taxon>
        <taxon>Aquimonas</taxon>
    </lineage>
</organism>
<dbReference type="InterPro" id="IPR010721">
    <property type="entry name" value="UstE-like"/>
</dbReference>
<dbReference type="AlphaFoldDB" id="A0A1G6YWL5"/>
<keyword evidence="1" id="KW-0812">Transmembrane</keyword>
<feature type="transmembrane region" description="Helical" evidence="1">
    <location>
        <begin position="34"/>
        <end position="52"/>
    </location>
</feature>
<dbReference type="Gene3D" id="1.20.120.1630">
    <property type="match status" value="1"/>
</dbReference>
<reference evidence="2 3" key="1">
    <citation type="submission" date="2016-10" db="EMBL/GenBank/DDBJ databases">
        <authorList>
            <person name="de Groot N.N."/>
        </authorList>
    </citation>
    <scope>NUCLEOTIDE SEQUENCE [LARGE SCALE GENOMIC DNA]</scope>
    <source>
        <strain evidence="2 3">DSM 16957</strain>
    </source>
</reference>
<dbReference type="Pfam" id="PF06966">
    <property type="entry name" value="DUF1295"/>
    <property type="match status" value="1"/>
</dbReference>
<proteinExistence type="predicted"/>
<keyword evidence="1" id="KW-1133">Transmembrane helix</keyword>
<accession>A0A1G6YWL5</accession>
<feature type="transmembrane region" description="Helical" evidence="1">
    <location>
        <begin position="64"/>
        <end position="87"/>
    </location>
</feature>
<sequence>MSNFSPELLVAVVGGAAVVGMSAVWLLQIRTRNAGYVDVAWAALLAVAALLYGSFGPGAGLPRLLIAMLGGIWGVRLALHLLARVLHEAEDGRYAALREHWQGHQGKFFGFFMAQALLVVLFSLPFLAVATNPHTGLSLSMLLGVLVWAGSLAGESLADMQLAKFRRCPGNRGKTCRVGLWNWSRHPNYFFEWLHWFAYVLLAWDSPLWWLSLIGPIAMLVSLLWVTGIPYTEQQALRSRGEDYRRYQQEVSMFFLWPPRRPRA</sequence>
<dbReference type="EMBL" id="FNAG01000011">
    <property type="protein sequence ID" value="SDD94701.1"/>
    <property type="molecule type" value="Genomic_DNA"/>
</dbReference>
<evidence type="ECO:0000256" key="1">
    <source>
        <dbReference type="SAM" id="Phobius"/>
    </source>
</evidence>
<keyword evidence="1" id="KW-0472">Membrane</keyword>